<gene>
    <name evidence="1" type="ORF">QE152_g37591</name>
</gene>
<dbReference type="AlphaFoldDB" id="A0AAW1IA44"/>
<sequence length="132" mass="14763">MQSDAAHTTHQHHCSSTNCLPFALTMQSDAAHTTHQHHCSSTNCRYTTGAATEADPRGLRMFASTEKPLQPSPEAAVTPPALLLKRILGVCVCLRARKNLYSRRPKQYHYPHPSIYIQLIQLLCSRVRNGDE</sequence>
<evidence type="ECO:0000313" key="1">
    <source>
        <dbReference type="EMBL" id="KAK9685903.1"/>
    </source>
</evidence>
<dbReference type="Proteomes" id="UP001458880">
    <property type="component" value="Unassembled WGS sequence"/>
</dbReference>
<evidence type="ECO:0000313" key="2">
    <source>
        <dbReference type="Proteomes" id="UP001458880"/>
    </source>
</evidence>
<comment type="caution">
    <text evidence="1">The sequence shown here is derived from an EMBL/GenBank/DDBJ whole genome shotgun (WGS) entry which is preliminary data.</text>
</comment>
<proteinExistence type="predicted"/>
<protein>
    <submittedName>
        <fullName evidence="1">Uncharacterized protein</fullName>
    </submittedName>
</protein>
<dbReference type="EMBL" id="JASPKY010000741">
    <property type="protein sequence ID" value="KAK9685903.1"/>
    <property type="molecule type" value="Genomic_DNA"/>
</dbReference>
<reference evidence="1 2" key="1">
    <citation type="journal article" date="2024" name="BMC Genomics">
        <title>De novo assembly and annotation of Popillia japonica's genome with initial clues to its potential as an invasive pest.</title>
        <authorList>
            <person name="Cucini C."/>
            <person name="Boschi S."/>
            <person name="Funari R."/>
            <person name="Cardaioli E."/>
            <person name="Iannotti N."/>
            <person name="Marturano G."/>
            <person name="Paoli F."/>
            <person name="Bruttini M."/>
            <person name="Carapelli A."/>
            <person name="Frati F."/>
            <person name="Nardi F."/>
        </authorList>
    </citation>
    <scope>NUCLEOTIDE SEQUENCE [LARGE SCALE GENOMIC DNA]</scope>
    <source>
        <strain evidence="1">DMR45628</strain>
    </source>
</reference>
<accession>A0AAW1IA44</accession>
<keyword evidence="2" id="KW-1185">Reference proteome</keyword>
<name>A0AAW1IA44_POPJA</name>
<organism evidence="1 2">
    <name type="scientific">Popillia japonica</name>
    <name type="common">Japanese beetle</name>
    <dbReference type="NCBI Taxonomy" id="7064"/>
    <lineage>
        <taxon>Eukaryota</taxon>
        <taxon>Metazoa</taxon>
        <taxon>Ecdysozoa</taxon>
        <taxon>Arthropoda</taxon>
        <taxon>Hexapoda</taxon>
        <taxon>Insecta</taxon>
        <taxon>Pterygota</taxon>
        <taxon>Neoptera</taxon>
        <taxon>Endopterygota</taxon>
        <taxon>Coleoptera</taxon>
        <taxon>Polyphaga</taxon>
        <taxon>Scarabaeiformia</taxon>
        <taxon>Scarabaeidae</taxon>
        <taxon>Rutelinae</taxon>
        <taxon>Popillia</taxon>
    </lineage>
</organism>